<feature type="region of interest" description="Disordered" evidence="1">
    <location>
        <begin position="1"/>
        <end position="24"/>
    </location>
</feature>
<evidence type="ECO:0000256" key="1">
    <source>
        <dbReference type="SAM" id="MobiDB-lite"/>
    </source>
</evidence>
<dbReference type="EnsemblPlants" id="MELO3C033860.2.1">
    <property type="protein sequence ID" value="MELO3C033860.2.1"/>
    <property type="gene ID" value="MELO3C033860.2"/>
</dbReference>
<dbReference type="Gramene" id="MELO3C033860.2.1">
    <property type="protein sequence ID" value="MELO3C033860.2.1"/>
    <property type="gene ID" value="MELO3C033860.2"/>
</dbReference>
<evidence type="ECO:0000313" key="2">
    <source>
        <dbReference type="EnsemblPlants" id="MELO3C033860.2.1"/>
    </source>
</evidence>
<protein>
    <submittedName>
        <fullName evidence="2">Uncharacterized protein</fullName>
    </submittedName>
</protein>
<feature type="compositionally biased region" description="Basic residues" evidence="1">
    <location>
        <begin position="1"/>
        <end position="12"/>
    </location>
</feature>
<reference evidence="2" key="1">
    <citation type="submission" date="2023-03" db="UniProtKB">
        <authorList>
            <consortium name="EnsemblPlants"/>
        </authorList>
    </citation>
    <scope>IDENTIFICATION</scope>
</reference>
<organism evidence="2">
    <name type="scientific">Cucumis melo</name>
    <name type="common">Muskmelon</name>
    <dbReference type="NCBI Taxonomy" id="3656"/>
    <lineage>
        <taxon>Eukaryota</taxon>
        <taxon>Viridiplantae</taxon>
        <taxon>Streptophyta</taxon>
        <taxon>Embryophyta</taxon>
        <taxon>Tracheophyta</taxon>
        <taxon>Spermatophyta</taxon>
        <taxon>Magnoliopsida</taxon>
        <taxon>eudicotyledons</taxon>
        <taxon>Gunneridae</taxon>
        <taxon>Pentapetalae</taxon>
        <taxon>rosids</taxon>
        <taxon>fabids</taxon>
        <taxon>Cucurbitales</taxon>
        <taxon>Cucurbitaceae</taxon>
        <taxon>Benincaseae</taxon>
        <taxon>Cucumis</taxon>
    </lineage>
</organism>
<sequence>MPSRRITHHHRPSCPARTLSSSNNPSTFVVLATTVEHKCLKFPVTLFLVAYNELSRKFFLQASLQFQNLDGTTR</sequence>
<accession>A0A9I9EHK0</accession>
<name>A0A9I9EHK0_CUCME</name>
<dbReference type="AlphaFoldDB" id="A0A9I9EHK0"/>
<proteinExistence type="predicted"/>